<dbReference type="Pfam" id="PF02321">
    <property type="entry name" value="OEP"/>
    <property type="match status" value="1"/>
</dbReference>
<feature type="region of interest" description="Disordered" evidence="2">
    <location>
        <begin position="91"/>
        <end position="186"/>
    </location>
</feature>
<dbReference type="PROSITE" id="PS51257">
    <property type="entry name" value="PROKAR_LIPOPROTEIN"/>
    <property type="match status" value="1"/>
</dbReference>
<dbReference type="GO" id="GO:0015562">
    <property type="term" value="F:efflux transmembrane transporter activity"/>
    <property type="evidence" value="ECO:0007669"/>
    <property type="project" value="InterPro"/>
</dbReference>
<dbReference type="RefSeq" id="WP_068259135.1">
    <property type="nucleotide sequence ID" value="NZ_LWSK01000009.1"/>
</dbReference>
<dbReference type="OrthoDB" id="237666at2"/>
<protein>
    <submittedName>
        <fullName evidence="4">Outer membrane efflux protein</fullName>
    </submittedName>
</protein>
<accession>A0A5B1CCG5</accession>
<dbReference type="InterPro" id="IPR003423">
    <property type="entry name" value="OMP_efflux"/>
</dbReference>
<feature type="compositionally biased region" description="Acidic residues" evidence="2">
    <location>
        <begin position="143"/>
        <end position="167"/>
    </location>
</feature>
<feature type="signal peptide" evidence="3">
    <location>
        <begin position="1"/>
        <end position="30"/>
    </location>
</feature>
<organism evidence="4 5">
    <name type="scientific">Rubripirellula obstinata</name>
    <dbReference type="NCBI Taxonomy" id="406547"/>
    <lineage>
        <taxon>Bacteria</taxon>
        <taxon>Pseudomonadati</taxon>
        <taxon>Planctomycetota</taxon>
        <taxon>Planctomycetia</taxon>
        <taxon>Pirellulales</taxon>
        <taxon>Pirellulaceae</taxon>
        <taxon>Rubripirellula</taxon>
    </lineage>
</organism>
<dbReference type="SUPFAM" id="SSF56954">
    <property type="entry name" value="Outer membrane efflux proteins (OEP)"/>
    <property type="match status" value="1"/>
</dbReference>
<reference evidence="4 5" key="1">
    <citation type="submission" date="2019-08" db="EMBL/GenBank/DDBJ databases">
        <title>Deep-cultivation of Planctomycetes and their phenomic and genomic characterization uncovers novel biology.</title>
        <authorList>
            <person name="Wiegand S."/>
            <person name="Jogler M."/>
            <person name="Boedeker C."/>
            <person name="Pinto D."/>
            <person name="Vollmers J."/>
            <person name="Rivas-Marin E."/>
            <person name="Kohn T."/>
            <person name="Peeters S.H."/>
            <person name="Heuer A."/>
            <person name="Rast P."/>
            <person name="Oberbeckmann S."/>
            <person name="Bunk B."/>
            <person name="Jeske O."/>
            <person name="Meyerdierks A."/>
            <person name="Storesund J.E."/>
            <person name="Kallscheuer N."/>
            <person name="Luecker S."/>
            <person name="Lage O.M."/>
            <person name="Pohl T."/>
            <person name="Merkel B.J."/>
            <person name="Hornburger P."/>
            <person name="Mueller R.-W."/>
            <person name="Bruemmer F."/>
            <person name="Labrenz M."/>
            <person name="Spormann A.M."/>
            <person name="Op Den Camp H."/>
            <person name="Overmann J."/>
            <person name="Amann R."/>
            <person name="Jetten M.S.M."/>
            <person name="Mascher T."/>
            <person name="Medema M.H."/>
            <person name="Devos D.P."/>
            <person name="Kaster A.-K."/>
            <person name="Ovreas L."/>
            <person name="Rohde M."/>
            <person name="Galperin M.Y."/>
            <person name="Jogler C."/>
        </authorList>
    </citation>
    <scope>NUCLEOTIDE SEQUENCE [LARGE SCALE GENOMIC DNA]</scope>
    <source>
        <strain evidence="4 5">LF1</strain>
    </source>
</reference>
<evidence type="ECO:0000256" key="1">
    <source>
        <dbReference type="ARBA" id="ARBA00007613"/>
    </source>
</evidence>
<keyword evidence="5" id="KW-1185">Reference proteome</keyword>
<sequence length="584" mass="64104" precursor="true">MDRQSRTPATKQARRMLLAALIAASVSGCATQRGVQVASDTQKTNAIAAAETASPSSQPTAIADQSAKVPVQMAGYNNGVVVASPVAFTMPQDDDELGSDSKQAGSSRRSFGDFLQLDPPGESEESGAGSEEKEGGEMPPEISDGEVDDMDVDDKEEDEQNDESETENDNKSAASDSQLPAPDSSLPLGQPVEFFVSEALSRHPKILAARQRVAAASNVIPQTKALPDPTFNNTFWPLHDNALQTAGGRVGNQMSVNQMVPFPDKLKTKAVIASREVQIAQTEVDAIAREITESVRLAYYEVWFATRAITIIEETKDLVADLTDVAEARYRSGGSQQDVLRAQLETDRLDEQLITLRRQKQVAQADLATLLQQPVNLLPEASSELGVNDTPQQIESLLALAEQCNPKLRGLAWEIQRDRDKERLACLQQYPDFSVGLNWGLISDGHDVISPVANGNDNLSISFGTTLPIWREKINAGIREAAHRRSSTTRRLEAERDELYGKIRRLIVQADALVEQRDIYEGRIIPRTEDTLKLSIADYRGKRTDFFTLIETYRELLMFETQLARIDATLAATIAQIDRTVGCP</sequence>
<evidence type="ECO:0000313" key="5">
    <source>
        <dbReference type="Proteomes" id="UP000322699"/>
    </source>
</evidence>
<evidence type="ECO:0000256" key="3">
    <source>
        <dbReference type="SAM" id="SignalP"/>
    </source>
</evidence>
<feature type="compositionally biased region" description="Polar residues" evidence="2">
    <location>
        <begin position="100"/>
        <end position="109"/>
    </location>
</feature>
<dbReference type="EMBL" id="VRLW01000001">
    <property type="protein sequence ID" value="KAA1258246.1"/>
    <property type="molecule type" value="Genomic_DNA"/>
</dbReference>
<name>A0A5B1CCG5_9BACT</name>
<dbReference type="Proteomes" id="UP000322699">
    <property type="component" value="Unassembled WGS sequence"/>
</dbReference>
<keyword evidence="3" id="KW-0732">Signal</keyword>
<dbReference type="PANTHER" id="PTHR30203:SF24">
    <property type="entry name" value="BLR4935 PROTEIN"/>
    <property type="match status" value="1"/>
</dbReference>
<dbReference type="InterPro" id="IPR010131">
    <property type="entry name" value="MdtP/NodT-like"/>
</dbReference>
<comment type="caution">
    <text evidence="4">The sequence shown here is derived from an EMBL/GenBank/DDBJ whole genome shotgun (WGS) entry which is preliminary data.</text>
</comment>
<feature type="chain" id="PRO_5022990073" evidence="3">
    <location>
        <begin position="31"/>
        <end position="584"/>
    </location>
</feature>
<evidence type="ECO:0000313" key="4">
    <source>
        <dbReference type="EMBL" id="KAA1258246.1"/>
    </source>
</evidence>
<dbReference type="AlphaFoldDB" id="A0A5B1CCG5"/>
<comment type="similarity">
    <text evidence="1">Belongs to the outer membrane factor (OMF) (TC 1.B.17) family.</text>
</comment>
<gene>
    <name evidence="4" type="ORF">LF1_07620</name>
</gene>
<evidence type="ECO:0000256" key="2">
    <source>
        <dbReference type="SAM" id="MobiDB-lite"/>
    </source>
</evidence>
<dbReference type="PANTHER" id="PTHR30203">
    <property type="entry name" value="OUTER MEMBRANE CATION EFFLUX PROTEIN"/>
    <property type="match status" value="1"/>
</dbReference>
<dbReference type="Gene3D" id="1.20.1600.10">
    <property type="entry name" value="Outer membrane efflux proteins (OEP)"/>
    <property type="match status" value="1"/>
</dbReference>
<proteinExistence type="inferred from homology"/>